<name>A0A1G2FZT5_9BACT</name>
<dbReference type="EMBL" id="MHNL01000039">
    <property type="protein sequence ID" value="OGZ43108.1"/>
    <property type="molecule type" value="Genomic_DNA"/>
</dbReference>
<comment type="caution">
    <text evidence="1">The sequence shown here is derived from an EMBL/GenBank/DDBJ whole genome shotgun (WGS) entry which is preliminary data.</text>
</comment>
<gene>
    <name evidence="1" type="ORF">A2756_00070</name>
</gene>
<organism evidence="1 2">
    <name type="scientific">Candidatus Ryanbacteria bacterium RIFCSPHIGHO2_01_FULL_48_27</name>
    <dbReference type="NCBI Taxonomy" id="1802115"/>
    <lineage>
        <taxon>Bacteria</taxon>
        <taxon>Candidatus Ryaniibacteriota</taxon>
    </lineage>
</organism>
<dbReference type="AlphaFoldDB" id="A0A1G2FZT5"/>
<protein>
    <submittedName>
        <fullName evidence="1">Uncharacterized protein</fullName>
    </submittedName>
</protein>
<reference evidence="1 2" key="1">
    <citation type="journal article" date="2016" name="Nat. Commun.">
        <title>Thousands of microbial genomes shed light on interconnected biogeochemical processes in an aquifer system.</title>
        <authorList>
            <person name="Anantharaman K."/>
            <person name="Brown C.T."/>
            <person name="Hug L.A."/>
            <person name="Sharon I."/>
            <person name="Castelle C.J."/>
            <person name="Probst A.J."/>
            <person name="Thomas B.C."/>
            <person name="Singh A."/>
            <person name="Wilkins M.J."/>
            <person name="Karaoz U."/>
            <person name="Brodie E.L."/>
            <person name="Williams K.H."/>
            <person name="Hubbard S.S."/>
            <person name="Banfield J.F."/>
        </authorList>
    </citation>
    <scope>NUCLEOTIDE SEQUENCE [LARGE SCALE GENOMIC DNA]</scope>
</reference>
<dbReference type="Proteomes" id="UP000177785">
    <property type="component" value="Unassembled WGS sequence"/>
</dbReference>
<accession>A0A1G2FZT5</accession>
<evidence type="ECO:0000313" key="2">
    <source>
        <dbReference type="Proteomes" id="UP000177785"/>
    </source>
</evidence>
<sequence length="90" mass="9691">MLTEGPTGGYEEIGVEDAQALVADAALDLKRQGNPPIRALQRLGLSQTDPRQFRALDENAISAILLTLLLDGRSTTYIVISESGEDEAHL</sequence>
<evidence type="ECO:0000313" key="1">
    <source>
        <dbReference type="EMBL" id="OGZ43108.1"/>
    </source>
</evidence>
<proteinExistence type="predicted"/>